<protein>
    <submittedName>
        <fullName evidence="8">Acyl-CoA/acyl-ACP dehydrogenase</fullName>
    </submittedName>
</protein>
<evidence type="ECO:0000256" key="5">
    <source>
        <dbReference type="ARBA" id="ARBA00023002"/>
    </source>
</evidence>
<evidence type="ECO:0000256" key="1">
    <source>
        <dbReference type="ARBA" id="ARBA00001974"/>
    </source>
</evidence>
<dbReference type="InterPro" id="IPR009100">
    <property type="entry name" value="AcylCoA_DH/oxidase_NM_dom_sf"/>
</dbReference>
<organism evidence="8 9">
    <name type="scientific">Spongiibacter nanhainus</name>
    <dbReference type="NCBI Taxonomy" id="2794344"/>
    <lineage>
        <taxon>Bacteria</taxon>
        <taxon>Pseudomonadati</taxon>
        <taxon>Pseudomonadota</taxon>
        <taxon>Gammaproteobacteria</taxon>
        <taxon>Cellvibrionales</taxon>
        <taxon>Spongiibacteraceae</taxon>
        <taxon>Spongiibacter</taxon>
    </lineage>
</organism>
<dbReference type="Proteomes" id="UP000596063">
    <property type="component" value="Chromosome"/>
</dbReference>
<dbReference type="InterPro" id="IPR013786">
    <property type="entry name" value="AcylCoA_DH/ox_N"/>
</dbReference>
<feature type="domain" description="Acyl-CoA dehydrogenase/oxidase N-terminal" evidence="7">
    <location>
        <begin position="7"/>
        <end position="88"/>
    </location>
</feature>
<keyword evidence="5" id="KW-0560">Oxidoreductase</keyword>
<dbReference type="Pfam" id="PF02771">
    <property type="entry name" value="Acyl-CoA_dh_N"/>
    <property type="match status" value="1"/>
</dbReference>
<dbReference type="SUPFAM" id="SSF47203">
    <property type="entry name" value="Acyl-CoA dehydrogenase C-terminal domain-like"/>
    <property type="match status" value="1"/>
</dbReference>
<accession>A0A7T4UP79</accession>
<comment type="cofactor">
    <cofactor evidence="1">
        <name>FAD</name>
        <dbReference type="ChEBI" id="CHEBI:57692"/>
    </cofactor>
</comment>
<dbReference type="PANTHER" id="PTHR43884">
    <property type="entry name" value="ACYL-COA DEHYDROGENASE"/>
    <property type="match status" value="1"/>
</dbReference>
<evidence type="ECO:0000256" key="4">
    <source>
        <dbReference type="ARBA" id="ARBA00022827"/>
    </source>
</evidence>
<evidence type="ECO:0000313" key="8">
    <source>
        <dbReference type="EMBL" id="QQD17346.1"/>
    </source>
</evidence>
<evidence type="ECO:0000256" key="3">
    <source>
        <dbReference type="ARBA" id="ARBA00022630"/>
    </source>
</evidence>
<dbReference type="GO" id="GO:0050660">
    <property type="term" value="F:flavin adenine dinucleotide binding"/>
    <property type="evidence" value="ECO:0007669"/>
    <property type="project" value="InterPro"/>
</dbReference>
<evidence type="ECO:0000259" key="6">
    <source>
        <dbReference type="Pfam" id="PF00441"/>
    </source>
</evidence>
<sequence>MDFSLNEFQREIADLSNKVLADYCNQDRLRDAESKDYFDPELWQQMAEAGMLGLALPEAVGGMGQDFETLMILLEQLGRHVAPLPGVAVLATASQSLLPYLDVAGVQEALSTLSSGKGLLSCALAETGLQGGNKVETRAEGSGSQVVLHGGKSRVPGGMQASHCWTLARHGDALGIYIFACAQEGVQRRPQQTTSGEALAQFTLAGARAELVATGEAVNGILTTARHAQRAASAAYATGLCEGMITLASAHCSERKQFGKPLGSFQAVAHQLADCYIDKECLRAASEAAACQLRDGGDASEACLVAAYWATEALHRISHRCQQVHGGTGVDRDYPLYRYSLQARQVEMDLGGQSRILAELGKDIAGQKVA</sequence>
<dbReference type="KEGG" id="snan:I6N98_13355"/>
<gene>
    <name evidence="8" type="ORF">I6N98_13355</name>
</gene>
<evidence type="ECO:0000256" key="2">
    <source>
        <dbReference type="ARBA" id="ARBA00009347"/>
    </source>
</evidence>
<keyword evidence="3" id="KW-0285">Flavoprotein</keyword>
<dbReference type="GO" id="GO:0003995">
    <property type="term" value="F:acyl-CoA dehydrogenase activity"/>
    <property type="evidence" value="ECO:0007669"/>
    <property type="project" value="TreeGrafter"/>
</dbReference>
<dbReference type="InterPro" id="IPR046373">
    <property type="entry name" value="Acyl-CoA_Oxase/DH_mid-dom_sf"/>
</dbReference>
<dbReference type="InterPro" id="IPR037069">
    <property type="entry name" value="AcylCoA_DH/ox_N_sf"/>
</dbReference>
<dbReference type="PANTHER" id="PTHR43884:SF20">
    <property type="entry name" value="ACYL-COA DEHYDROGENASE FADE28"/>
    <property type="match status" value="1"/>
</dbReference>
<evidence type="ECO:0000313" key="9">
    <source>
        <dbReference type="Proteomes" id="UP000596063"/>
    </source>
</evidence>
<reference evidence="8 9" key="1">
    <citation type="submission" date="2020-12" db="EMBL/GenBank/DDBJ databases">
        <authorList>
            <person name="Shan Y."/>
        </authorList>
    </citation>
    <scope>NUCLEOTIDE SEQUENCE [LARGE SCALE GENOMIC DNA]</scope>
    <source>
        <strain evidence="9">csc3.9</strain>
    </source>
</reference>
<dbReference type="Gene3D" id="1.20.140.10">
    <property type="entry name" value="Butyryl-CoA Dehydrogenase, subunit A, domain 3"/>
    <property type="match status" value="1"/>
</dbReference>
<keyword evidence="4" id="KW-0274">FAD</keyword>
<feature type="domain" description="Acyl-CoA dehydrogenase/oxidase C-terminal" evidence="6">
    <location>
        <begin position="227"/>
        <end position="354"/>
    </location>
</feature>
<dbReference type="Gene3D" id="2.40.110.10">
    <property type="entry name" value="Butyryl-CoA Dehydrogenase, subunit A, domain 2"/>
    <property type="match status" value="1"/>
</dbReference>
<dbReference type="Gene3D" id="1.10.540.10">
    <property type="entry name" value="Acyl-CoA dehydrogenase/oxidase, N-terminal domain"/>
    <property type="match status" value="1"/>
</dbReference>
<comment type="similarity">
    <text evidence="2">Belongs to the acyl-CoA dehydrogenase family.</text>
</comment>
<keyword evidence="9" id="KW-1185">Reference proteome</keyword>
<dbReference type="Pfam" id="PF00441">
    <property type="entry name" value="Acyl-CoA_dh_1"/>
    <property type="match status" value="1"/>
</dbReference>
<evidence type="ECO:0000259" key="7">
    <source>
        <dbReference type="Pfam" id="PF02771"/>
    </source>
</evidence>
<dbReference type="InterPro" id="IPR036250">
    <property type="entry name" value="AcylCo_DH-like_C"/>
</dbReference>
<dbReference type="RefSeq" id="WP_198568848.1">
    <property type="nucleotide sequence ID" value="NZ_CP066167.1"/>
</dbReference>
<dbReference type="AlphaFoldDB" id="A0A7T4UP79"/>
<dbReference type="InterPro" id="IPR009075">
    <property type="entry name" value="AcylCo_DH/oxidase_C"/>
</dbReference>
<proteinExistence type="inferred from homology"/>
<dbReference type="SUPFAM" id="SSF56645">
    <property type="entry name" value="Acyl-CoA dehydrogenase NM domain-like"/>
    <property type="match status" value="1"/>
</dbReference>
<dbReference type="EMBL" id="CP066167">
    <property type="protein sequence ID" value="QQD17346.1"/>
    <property type="molecule type" value="Genomic_DNA"/>
</dbReference>
<name>A0A7T4UP79_9GAMM</name>